<keyword evidence="1" id="KW-0812">Transmembrane</keyword>
<dbReference type="EMBL" id="JNVC02000002">
    <property type="protein sequence ID" value="KEZ53339.1"/>
    <property type="molecule type" value="Genomic_DNA"/>
</dbReference>
<feature type="transmembrane region" description="Helical" evidence="1">
    <location>
        <begin position="12"/>
        <end position="34"/>
    </location>
</feature>
<name>A0A084H177_METID</name>
<dbReference type="Proteomes" id="UP000028549">
    <property type="component" value="Unassembled WGS sequence"/>
</dbReference>
<gene>
    <name evidence="2" type="ORF">GS18_0206985</name>
</gene>
<comment type="caution">
    <text evidence="2">The sequence shown here is derived from an EMBL/GenBank/DDBJ whole genome shotgun (WGS) entry which is preliminary data.</text>
</comment>
<feature type="transmembrane region" description="Helical" evidence="1">
    <location>
        <begin position="46"/>
        <end position="66"/>
    </location>
</feature>
<organism evidence="2 3">
    <name type="scientific">Metabacillus indicus</name>
    <name type="common">Bacillus indicus</name>
    <dbReference type="NCBI Taxonomy" id="246786"/>
    <lineage>
        <taxon>Bacteria</taxon>
        <taxon>Bacillati</taxon>
        <taxon>Bacillota</taxon>
        <taxon>Bacilli</taxon>
        <taxon>Bacillales</taxon>
        <taxon>Bacillaceae</taxon>
        <taxon>Metabacillus</taxon>
    </lineage>
</organism>
<evidence type="ECO:0000313" key="2">
    <source>
        <dbReference type="EMBL" id="KEZ53339.1"/>
    </source>
</evidence>
<accession>A0A084H177</accession>
<dbReference type="InterPro" id="IPR035324">
    <property type="entry name" value="DUF5381"/>
</dbReference>
<evidence type="ECO:0000256" key="1">
    <source>
        <dbReference type="SAM" id="Phobius"/>
    </source>
</evidence>
<proteinExistence type="predicted"/>
<keyword evidence="1" id="KW-1133">Transmembrane helix</keyword>
<protein>
    <recommendedName>
        <fullName evidence="4">YfjD family protein</fullName>
    </recommendedName>
</protein>
<dbReference type="STRING" id="246786.GS18_0206985"/>
<dbReference type="OrthoDB" id="2905500at2"/>
<evidence type="ECO:0000313" key="3">
    <source>
        <dbReference type="Proteomes" id="UP000028549"/>
    </source>
</evidence>
<reference evidence="2 3" key="1">
    <citation type="journal article" date="2005" name="Int. J. Syst. Evol. Microbiol.">
        <title>Bacillus cibi sp. nov., isolated from jeotgal, a traditional Korean fermented seafood.</title>
        <authorList>
            <person name="Yoon J.H."/>
            <person name="Lee C.H."/>
            <person name="Oh T.K."/>
        </authorList>
    </citation>
    <scope>NUCLEOTIDE SEQUENCE [LARGE SCALE GENOMIC DNA]</scope>
    <source>
        <strain evidence="2 3">DSM 16189</strain>
    </source>
</reference>
<dbReference type="RefSeq" id="WP_029566406.1">
    <property type="nucleotide sequence ID" value="NZ_JNVC02000002.1"/>
</dbReference>
<evidence type="ECO:0008006" key="4">
    <source>
        <dbReference type="Google" id="ProtNLM"/>
    </source>
</evidence>
<keyword evidence="1" id="KW-0472">Membrane</keyword>
<sequence length="181" mass="21096">MQDKHIKMKPSNILRVWSGLFTIGGTFVCAFLAWQGLKFNSSYSLLYLGTGVFLFPFFANMMFWGLPAYIPGKVIFEIIPGENGIIKSKNKVVPIREINDIEMVRNILTLYNSIRIKTTDGKNIYIKTYNVIPDYGFFEAIDNYAFPYMNPYAKEVWNRKIENNQLLKDLNFVRKDHKIDQ</sequence>
<keyword evidence="3" id="KW-1185">Reference proteome</keyword>
<dbReference type="Pfam" id="PF17353">
    <property type="entry name" value="DUF5381"/>
    <property type="match status" value="1"/>
</dbReference>
<dbReference type="AlphaFoldDB" id="A0A084H177"/>